<evidence type="ECO:0000313" key="7">
    <source>
        <dbReference type="Proteomes" id="UP000663193"/>
    </source>
</evidence>
<dbReference type="GO" id="GO:0003700">
    <property type="term" value="F:DNA-binding transcription factor activity"/>
    <property type="evidence" value="ECO:0007669"/>
    <property type="project" value="InterPro"/>
</dbReference>
<evidence type="ECO:0000256" key="1">
    <source>
        <dbReference type="ARBA" id="ARBA00004123"/>
    </source>
</evidence>
<protein>
    <recommendedName>
        <fullName evidence="8">Transcription factor domain-containing protein</fullName>
    </recommendedName>
</protein>
<proteinExistence type="predicted"/>
<gene>
    <name evidence="6" type="ORF">JI435_442440</name>
</gene>
<dbReference type="EMBL" id="CP069038">
    <property type="protein sequence ID" value="QRD03818.1"/>
    <property type="molecule type" value="Genomic_DNA"/>
</dbReference>
<evidence type="ECO:0000256" key="4">
    <source>
        <dbReference type="ARBA" id="ARBA00023163"/>
    </source>
</evidence>
<dbReference type="Proteomes" id="UP000663193">
    <property type="component" value="Chromosome 16"/>
</dbReference>
<dbReference type="InterPro" id="IPR050987">
    <property type="entry name" value="AtrR-like"/>
</dbReference>
<dbReference type="GO" id="GO:0005634">
    <property type="term" value="C:nucleus"/>
    <property type="evidence" value="ECO:0007669"/>
    <property type="project" value="UniProtKB-SubCell"/>
</dbReference>
<evidence type="ECO:0000256" key="2">
    <source>
        <dbReference type="ARBA" id="ARBA00023015"/>
    </source>
</evidence>
<keyword evidence="4" id="KW-0804">Transcription</keyword>
<evidence type="ECO:0000313" key="6">
    <source>
        <dbReference type="EMBL" id="QRD03818.1"/>
    </source>
</evidence>
<dbReference type="CDD" id="cd12148">
    <property type="entry name" value="fungal_TF_MHR"/>
    <property type="match status" value="1"/>
</dbReference>
<dbReference type="GO" id="GO:0003677">
    <property type="term" value="F:DNA binding"/>
    <property type="evidence" value="ECO:0007669"/>
    <property type="project" value="UniProtKB-KW"/>
</dbReference>
<sequence>MEQIHVTTVSGPNVHSSEVVLGQFLPDSANHLNTPFSEGCFSQFVPDSAQSYLDFDFAKESILDTHQAKDTEPGIHTYDILDRRPCVIHMSDTPIGDWLDVEFKTEVGNIATNCALTLLSDRIVADEEETTSLLKYKTYRVAALFESADRGSHRKQAVLDKVKVLLSPEHQICLSELFRKIGSNVEHQSLDLDKLPVQKLVQRSFEELWGPSLLIKERDVMETYNRLLGPEKLPVEVSDFSLLVVSLAWGALLDSDLSSTLKVALLDTVLATSRLLLQQKSSIRQFLALVTMLLLAEKTGSDDLIALITGSVSTATSLGLHLEPILRSFCINNEQAASVERAMWTLYCIDKSYALRWQAFPLVSDGFLPTAHPSKHSLQTEVFAASSSQWLEIRSQYSRLCSKILQLCLGADDELHRDQLRTRWELSIALERWYNSDAINLLMLSIDKSEAVWLKLLVSYYYHEARFHLVIINRPDLRSSPLSVINSRNGGEGSSSDTDGR</sequence>
<dbReference type="OrthoDB" id="3693136at2759"/>
<keyword evidence="3" id="KW-0238">DNA-binding</keyword>
<comment type="subcellular location">
    <subcellularLocation>
        <location evidence="1">Nucleus</location>
    </subcellularLocation>
</comment>
<dbReference type="VEuPathDB" id="FungiDB:JI435_442440"/>
<organism evidence="6 7">
    <name type="scientific">Phaeosphaeria nodorum (strain SN15 / ATCC MYA-4574 / FGSC 10173)</name>
    <name type="common">Glume blotch fungus</name>
    <name type="synonym">Parastagonospora nodorum</name>
    <dbReference type="NCBI Taxonomy" id="321614"/>
    <lineage>
        <taxon>Eukaryota</taxon>
        <taxon>Fungi</taxon>
        <taxon>Dikarya</taxon>
        <taxon>Ascomycota</taxon>
        <taxon>Pezizomycotina</taxon>
        <taxon>Dothideomycetes</taxon>
        <taxon>Pleosporomycetidae</taxon>
        <taxon>Pleosporales</taxon>
        <taxon>Pleosporineae</taxon>
        <taxon>Phaeosphaeriaceae</taxon>
        <taxon>Parastagonospora</taxon>
    </lineage>
</organism>
<evidence type="ECO:0008006" key="8">
    <source>
        <dbReference type="Google" id="ProtNLM"/>
    </source>
</evidence>
<name>A0A7U2FEI8_PHANO</name>
<keyword evidence="2" id="KW-0805">Transcription regulation</keyword>
<evidence type="ECO:0000256" key="5">
    <source>
        <dbReference type="ARBA" id="ARBA00023242"/>
    </source>
</evidence>
<reference evidence="7" key="1">
    <citation type="journal article" date="2021" name="BMC Genomics">
        <title>Chromosome-level genome assembly and manually-curated proteome of model necrotroph Parastagonospora nodorum Sn15 reveals a genome-wide trove of candidate effector homologs, and redundancy of virulence-related functions within an accessory chromosome.</title>
        <authorList>
            <person name="Bertazzoni S."/>
            <person name="Jones D.A.B."/>
            <person name="Phan H.T."/>
            <person name="Tan K.-C."/>
            <person name="Hane J.K."/>
        </authorList>
    </citation>
    <scope>NUCLEOTIDE SEQUENCE [LARGE SCALE GENOMIC DNA]</scope>
    <source>
        <strain evidence="7">SN15 / ATCC MYA-4574 / FGSC 10173)</strain>
    </source>
</reference>
<dbReference type="PANTHER" id="PTHR46910">
    <property type="entry name" value="TRANSCRIPTION FACTOR PDR1"/>
    <property type="match status" value="1"/>
</dbReference>
<dbReference type="PANTHER" id="PTHR46910:SF37">
    <property type="entry name" value="ZN(II)2CYS6 TRANSCRIPTION FACTOR (EUROFUNG)"/>
    <property type="match status" value="1"/>
</dbReference>
<keyword evidence="5" id="KW-0539">Nucleus</keyword>
<accession>A0A7U2FEI8</accession>
<evidence type="ECO:0000256" key="3">
    <source>
        <dbReference type="ARBA" id="ARBA00023125"/>
    </source>
</evidence>
<dbReference type="AlphaFoldDB" id="A0A7U2FEI8"/>
<keyword evidence="7" id="KW-1185">Reference proteome</keyword>